<gene>
    <name evidence="1" type="ORF">FHT01_001009</name>
</gene>
<organism evidence="1 2">
    <name type="scientific">Sphingomonas japonica</name>
    <dbReference type="NCBI Taxonomy" id="511662"/>
    <lineage>
        <taxon>Bacteria</taxon>
        <taxon>Pseudomonadati</taxon>
        <taxon>Pseudomonadota</taxon>
        <taxon>Alphaproteobacteria</taxon>
        <taxon>Sphingomonadales</taxon>
        <taxon>Sphingomonadaceae</taxon>
        <taxon>Sphingomonas</taxon>
    </lineage>
</organism>
<accession>A0ABX0U267</accession>
<protein>
    <recommendedName>
        <fullName evidence="3">DUF1491 domain-containing protein</fullName>
    </recommendedName>
</protein>
<evidence type="ECO:0000313" key="2">
    <source>
        <dbReference type="Proteomes" id="UP000788153"/>
    </source>
</evidence>
<evidence type="ECO:0008006" key="3">
    <source>
        <dbReference type="Google" id="ProtNLM"/>
    </source>
</evidence>
<dbReference type="Gene3D" id="3.40.1530.20">
    <property type="entry name" value="Protein of unknown function (DUF1491)"/>
    <property type="match status" value="1"/>
</dbReference>
<dbReference type="Pfam" id="PF07372">
    <property type="entry name" value="DUF1491"/>
    <property type="match status" value="1"/>
</dbReference>
<sequence length="77" mass="8661">MILVLAGDRGGNLRFLERGMSRDGTAVLAQCGPDRIVDDAAATEYWQRRRRVDPDLWVIEVDVADAERFVAETILND</sequence>
<comment type="caution">
    <text evidence="1">The sequence shown here is derived from an EMBL/GenBank/DDBJ whole genome shotgun (WGS) entry which is preliminary data.</text>
</comment>
<dbReference type="Proteomes" id="UP000788153">
    <property type="component" value="Unassembled WGS sequence"/>
</dbReference>
<dbReference type="InterPro" id="IPR009964">
    <property type="entry name" value="DUF1491"/>
</dbReference>
<dbReference type="EMBL" id="JAASQP010000001">
    <property type="protein sequence ID" value="NIJ23467.1"/>
    <property type="molecule type" value="Genomic_DNA"/>
</dbReference>
<proteinExistence type="predicted"/>
<reference evidence="1 2" key="1">
    <citation type="submission" date="2020-03" db="EMBL/GenBank/DDBJ databases">
        <title>Genomic Encyclopedia of Type Strains, Phase IV (KMG-IV): sequencing the most valuable type-strain genomes for metagenomic binning, comparative biology and taxonomic classification.</title>
        <authorList>
            <person name="Goeker M."/>
        </authorList>
    </citation>
    <scope>NUCLEOTIDE SEQUENCE [LARGE SCALE GENOMIC DNA]</scope>
    <source>
        <strain evidence="1 2">DSM 22753</strain>
    </source>
</reference>
<name>A0ABX0U267_9SPHN</name>
<keyword evidence="2" id="KW-1185">Reference proteome</keyword>
<evidence type="ECO:0000313" key="1">
    <source>
        <dbReference type="EMBL" id="NIJ23467.1"/>
    </source>
</evidence>